<dbReference type="GO" id="GO:0071973">
    <property type="term" value="P:bacterial-type flagellum-dependent cell motility"/>
    <property type="evidence" value="ECO:0007669"/>
    <property type="project" value="InterPro"/>
</dbReference>
<dbReference type="PRINTS" id="PR01010">
    <property type="entry name" value="FLGPRINGFLGI"/>
</dbReference>
<dbReference type="HAMAP" id="MF_00416">
    <property type="entry name" value="FlgI"/>
    <property type="match status" value="1"/>
</dbReference>
<evidence type="ECO:0000256" key="3">
    <source>
        <dbReference type="ARBA" id="ARBA00008994"/>
    </source>
</evidence>
<feature type="signal peptide" evidence="6">
    <location>
        <begin position="1"/>
        <end position="18"/>
    </location>
</feature>
<evidence type="ECO:0000256" key="6">
    <source>
        <dbReference type="HAMAP-Rule" id="MF_00416"/>
    </source>
</evidence>
<evidence type="ECO:0000313" key="8">
    <source>
        <dbReference type="Proteomes" id="UP000257039"/>
    </source>
</evidence>
<dbReference type="PANTHER" id="PTHR30381:SF0">
    <property type="entry name" value="FLAGELLAR P-RING PROTEIN"/>
    <property type="match status" value="1"/>
</dbReference>
<comment type="similarity">
    <text evidence="3 6">Belongs to the FlgI family.</text>
</comment>
<dbReference type="NCBIfam" id="NF003676">
    <property type="entry name" value="PRK05303.1"/>
    <property type="match status" value="1"/>
</dbReference>
<reference evidence="7 8" key="1">
    <citation type="submission" date="2017-04" db="EMBL/GenBank/DDBJ databases">
        <title>Draft genome sequence of Zooshikella ganghwensis VG4 isolated from Red Sea sediments.</title>
        <authorList>
            <person name="Rehman Z."/>
            <person name="Alam I."/>
            <person name="Kamau A."/>
            <person name="Bajic V."/>
            <person name="Leiknes T."/>
        </authorList>
    </citation>
    <scope>NUCLEOTIDE SEQUENCE [LARGE SCALE GENOMIC DNA]</scope>
    <source>
        <strain evidence="7 8">VG4</strain>
    </source>
</reference>
<comment type="subcellular location">
    <subcellularLocation>
        <location evidence="2 6">Bacterial flagellum basal body</location>
    </subcellularLocation>
</comment>
<feature type="chain" id="PRO_5021051248" description="Flagellar P-ring protein" evidence="6">
    <location>
        <begin position="19"/>
        <end position="370"/>
    </location>
</feature>
<dbReference type="GO" id="GO:0009428">
    <property type="term" value="C:bacterial-type flagellum basal body, distal rod, P ring"/>
    <property type="evidence" value="ECO:0007669"/>
    <property type="project" value="InterPro"/>
</dbReference>
<dbReference type="RefSeq" id="WP_094789213.1">
    <property type="nucleotide sequence ID" value="NZ_NDXW01000001.1"/>
</dbReference>
<keyword evidence="5 6" id="KW-0975">Bacterial flagellum</keyword>
<keyword evidence="7" id="KW-0966">Cell projection</keyword>
<organism evidence="7 8">
    <name type="scientific">Zooshikella ganghwensis</name>
    <dbReference type="NCBI Taxonomy" id="202772"/>
    <lineage>
        <taxon>Bacteria</taxon>
        <taxon>Pseudomonadati</taxon>
        <taxon>Pseudomonadota</taxon>
        <taxon>Gammaproteobacteria</taxon>
        <taxon>Oceanospirillales</taxon>
        <taxon>Zooshikellaceae</taxon>
        <taxon>Zooshikella</taxon>
    </lineage>
</organism>
<dbReference type="InterPro" id="IPR001782">
    <property type="entry name" value="Flag_FlgI"/>
</dbReference>
<evidence type="ECO:0000256" key="2">
    <source>
        <dbReference type="ARBA" id="ARBA00004117"/>
    </source>
</evidence>
<protein>
    <recommendedName>
        <fullName evidence="6">Flagellar P-ring protein</fullName>
    </recommendedName>
    <alternativeName>
        <fullName evidence="6">Basal body P-ring protein</fullName>
    </alternativeName>
</protein>
<comment type="caution">
    <text evidence="7">The sequence shown here is derived from an EMBL/GenBank/DDBJ whole genome shotgun (WGS) entry which is preliminary data.</text>
</comment>
<evidence type="ECO:0000256" key="4">
    <source>
        <dbReference type="ARBA" id="ARBA00022729"/>
    </source>
</evidence>
<accession>A0A4P9VUP1</accession>
<evidence type="ECO:0000256" key="1">
    <source>
        <dbReference type="ARBA" id="ARBA00002591"/>
    </source>
</evidence>
<comment type="function">
    <text evidence="1 6">Assembles around the rod to form the L-ring and probably protects the motor/basal body from shearing forces during rotation.</text>
</comment>
<dbReference type="Proteomes" id="UP000257039">
    <property type="component" value="Unassembled WGS sequence"/>
</dbReference>
<dbReference type="EMBL" id="NDXW01000001">
    <property type="protein sequence ID" value="RDH46457.1"/>
    <property type="molecule type" value="Genomic_DNA"/>
</dbReference>
<keyword evidence="8" id="KW-1185">Reference proteome</keyword>
<dbReference type="AlphaFoldDB" id="A0A4P9VUP1"/>
<keyword evidence="4 6" id="KW-0732">Signal</keyword>
<keyword evidence="7" id="KW-0969">Cilium</keyword>
<dbReference type="GO" id="GO:0030288">
    <property type="term" value="C:outer membrane-bounded periplasmic space"/>
    <property type="evidence" value="ECO:0007669"/>
    <property type="project" value="InterPro"/>
</dbReference>
<evidence type="ECO:0000313" key="7">
    <source>
        <dbReference type="EMBL" id="RDH46457.1"/>
    </source>
</evidence>
<dbReference type="PANTHER" id="PTHR30381">
    <property type="entry name" value="FLAGELLAR P-RING PERIPLASMIC PROTEIN FLGI"/>
    <property type="match status" value="1"/>
</dbReference>
<keyword evidence="7" id="KW-0282">Flagellum</keyword>
<sequence length="370" mass="39224" precursor="true">MKQLVVILAMLFALAAHATPIQLKNLVRIEGVRENALTGYGIVVGLAGTGDSRRSQATVHSISNALLRFGIRVADSDISSRNVAAVMVTAKLPAFANKGDKLDVNIASLGDARSLVGGTLLLAPLRGADGKIYGLAQGPVSVGGFKYDLYGNIIQKNHPTVASIPDGLSVEKAITNNIVNHNGDITLLLKEPDFTTAARIKQKLKQKLKGVHVSAVSPGKIVLRQNSQYDYVELIATIEHLTIIPDNVAKIIINERTGTVVSGSDVIIDSITVSHGNIELSITTDYVTSQPNINIQANINSSSGINTTVVPDTQIEVKEDVVTAISMPSGTTVGNLVTALRKIRVSTRDLISILQAIKSSGALHAELIIK</sequence>
<comment type="subunit">
    <text evidence="6">The basal body constitutes a major portion of the flagellar organelle and consists of four rings (L,P,S, and M) mounted on a central rod.</text>
</comment>
<proteinExistence type="inferred from homology"/>
<gene>
    <name evidence="6" type="primary">flgI</name>
    <name evidence="7" type="ORF">B9G39_25030</name>
</gene>
<evidence type="ECO:0000256" key="5">
    <source>
        <dbReference type="ARBA" id="ARBA00023143"/>
    </source>
</evidence>
<name>A0A4P9VUP1_9GAMM</name>
<dbReference type="GO" id="GO:0005198">
    <property type="term" value="F:structural molecule activity"/>
    <property type="evidence" value="ECO:0007669"/>
    <property type="project" value="InterPro"/>
</dbReference>
<dbReference type="Pfam" id="PF02119">
    <property type="entry name" value="FlgI"/>
    <property type="match status" value="1"/>
</dbReference>